<reference evidence="5 6" key="1">
    <citation type="submission" date="2020-08" db="EMBL/GenBank/DDBJ databases">
        <title>A Genomic Blueprint of the Chicken Gut Microbiome.</title>
        <authorList>
            <person name="Gilroy R."/>
            <person name="Ravi A."/>
            <person name="Getino M."/>
            <person name="Pursley I."/>
            <person name="Horton D.L."/>
            <person name="Alikhan N.-F."/>
            <person name="Baker D."/>
            <person name="Gharbi K."/>
            <person name="Hall N."/>
            <person name="Watson M."/>
            <person name="Adriaenssens E.M."/>
            <person name="Foster-Nyarko E."/>
            <person name="Jarju S."/>
            <person name="Secka A."/>
            <person name="Antonio M."/>
            <person name="Oren A."/>
            <person name="Chaudhuri R."/>
            <person name="La Ragione R.M."/>
            <person name="Hildebrand F."/>
            <person name="Pallen M.J."/>
        </authorList>
    </citation>
    <scope>NUCLEOTIDE SEQUENCE [LARGE SCALE GENOMIC DNA]</scope>
    <source>
        <strain evidence="5 6">Sa4CUA7</strain>
    </source>
</reference>
<evidence type="ECO:0000313" key="6">
    <source>
        <dbReference type="Proteomes" id="UP000648352"/>
    </source>
</evidence>
<sequence>MCSCTYDVTVEATGRRRRATVKDVALEAGVSRGTVSRVLNGQPYVSDEARAAIDAAIAKVGFVPNRAARSLVMQSSQAIGLIVHEPHSLFVEDPNIGSILLGANAALSEAEYQMASLIADSPRDVQRLSHFLGAGLIDGVIIVSARVGDPITQAVAHLGLPAAFVGHPRDIGDAAYVAIDNRAAAREVTTRLVGTGRRRIGMIAAALDRDSGSDRLAGFVDALGHRFDPQLVQSVPLYSFSCGQEGMRALLEREPDIDGVFASSDAVAAGALDVLHAAGRSVPEQVGIVGFDDSSWALRCDPPLSTVHQPATELGRAAAEAVLRQLRGEGAGGPHLLECPIIWRGSA</sequence>
<dbReference type="Proteomes" id="UP000648352">
    <property type="component" value="Unassembled WGS sequence"/>
</dbReference>
<dbReference type="Gene3D" id="1.10.260.40">
    <property type="entry name" value="lambda repressor-like DNA-binding domains"/>
    <property type="match status" value="1"/>
</dbReference>
<dbReference type="CDD" id="cd01392">
    <property type="entry name" value="HTH_LacI"/>
    <property type="match status" value="1"/>
</dbReference>
<dbReference type="GO" id="GO:0003677">
    <property type="term" value="F:DNA binding"/>
    <property type="evidence" value="ECO:0007669"/>
    <property type="project" value="UniProtKB-KW"/>
</dbReference>
<keyword evidence="1" id="KW-0805">Transcription regulation</keyword>
<dbReference type="InterPro" id="IPR028082">
    <property type="entry name" value="Peripla_BP_I"/>
</dbReference>
<dbReference type="PANTHER" id="PTHR30146">
    <property type="entry name" value="LACI-RELATED TRANSCRIPTIONAL REPRESSOR"/>
    <property type="match status" value="1"/>
</dbReference>
<dbReference type="CDD" id="cd06267">
    <property type="entry name" value="PBP1_LacI_sugar_binding-like"/>
    <property type="match status" value="1"/>
</dbReference>
<dbReference type="PROSITE" id="PS00356">
    <property type="entry name" value="HTH_LACI_1"/>
    <property type="match status" value="1"/>
</dbReference>
<dbReference type="SUPFAM" id="SSF53822">
    <property type="entry name" value="Periplasmic binding protein-like I"/>
    <property type="match status" value="1"/>
</dbReference>
<keyword evidence="3" id="KW-0804">Transcription</keyword>
<dbReference type="EMBL" id="JACSQP010000004">
    <property type="protein sequence ID" value="MBD7957698.1"/>
    <property type="molecule type" value="Genomic_DNA"/>
</dbReference>
<evidence type="ECO:0000256" key="1">
    <source>
        <dbReference type="ARBA" id="ARBA00023015"/>
    </source>
</evidence>
<comment type="caution">
    <text evidence="5">The sequence shown here is derived from an EMBL/GenBank/DDBJ whole genome shotgun (WGS) entry which is preliminary data.</text>
</comment>
<evidence type="ECO:0000256" key="2">
    <source>
        <dbReference type="ARBA" id="ARBA00023125"/>
    </source>
</evidence>
<dbReference type="Pfam" id="PF00356">
    <property type="entry name" value="LacI"/>
    <property type="match status" value="1"/>
</dbReference>
<dbReference type="Pfam" id="PF13377">
    <property type="entry name" value="Peripla_BP_3"/>
    <property type="match status" value="1"/>
</dbReference>
<name>A0ABR8S2J4_9MICO</name>
<feature type="domain" description="HTH lacI-type" evidence="4">
    <location>
        <begin position="19"/>
        <end position="73"/>
    </location>
</feature>
<dbReference type="SUPFAM" id="SSF47413">
    <property type="entry name" value="lambda repressor-like DNA-binding domains"/>
    <property type="match status" value="1"/>
</dbReference>
<evidence type="ECO:0000259" key="4">
    <source>
        <dbReference type="PROSITE" id="PS50932"/>
    </source>
</evidence>
<dbReference type="PROSITE" id="PS50932">
    <property type="entry name" value="HTH_LACI_2"/>
    <property type="match status" value="1"/>
</dbReference>
<organism evidence="5 6">
    <name type="scientific">Microbacterium pullorum</name>
    <dbReference type="NCBI Taxonomy" id="2762236"/>
    <lineage>
        <taxon>Bacteria</taxon>
        <taxon>Bacillati</taxon>
        <taxon>Actinomycetota</taxon>
        <taxon>Actinomycetes</taxon>
        <taxon>Micrococcales</taxon>
        <taxon>Microbacteriaceae</taxon>
        <taxon>Microbacterium</taxon>
    </lineage>
</organism>
<gene>
    <name evidence="5" type="ORF">H9651_08600</name>
</gene>
<keyword evidence="6" id="KW-1185">Reference proteome</keyword>
<dbReference type="SMART" id="SM00354">
    <property type="entry name" value="HTH_LACI"/>
    <property type="match status" value="1"/>
</dbReference>
<proteinExistence type="predicted"/>
<dbReference type="InterPro" id="IPR010982">
    <property type="entry name" value="Lambda_DNA-bd_dom_sf"/>
</dbReference>
<dbReference type="Gene3D" id="3.40.50.2300">
    <property type="match status" value="2"/>
</dbReference>
<accession>A0ABR8S2J4</accession>
<evidence type="ECO:0000256" key="3">
    <source>
        <dbReference type="ARBA" id="ARBA00023163"/>
    </source>
</evidence>
<evidence type="ECO:0000313" key="5">
    <source>
        <dbReference type="EMBL" id="MBD7957698.1"/>
    </source>
</evidence>
<protein>
    <submittedName>
        <fullName evidence="5">LacI family DNA-binding transcriptional regulator</fullName>
    </submittedName>
</protein>
<keyword evidence="2 5" id="KW-0238">DNA-binding</keyword>
<dbReference type="InterPro" id="IPR046335">
    <property type="entry name" value="LacI/GalR-like_sensor"/>
</dbReference>
<dbReference type="PRINTS" id="PR00036">
    <property type="entry name" value="HTHLACI"/>
</dbReference>
<dbReference type="PANTHER" id="PTHR30146:SF109">
    <property type="entry name" value="HTH-TYPE TRANSCRIPTIONAL REGULATOR GALS"/>
    <property type="match status" value="1"/>
</dbReference>
<dbReference type="InterPro" id="IPR000843">
    <property type="entry name" value="HTH_LacI"/>
</dbReference>